<evidence type="ECO:0000259" key="4">
    <source>
        <dbReference type="PROSITE" id="PS50102"/>
    </source>
</evidence>
<organism evidence="6">
    <name type="scientific">Caenorhabditis brenneri</name>
    <name type="common">Nematode worm</name>
    <dbReference type="NCBI Taxonomy" id="135651"/>
    <lineage>
        <taxon>Eukaryota</taxon>
        <taxon>Metazoa</taxon>
        <taxon>Ecdysozoa</taxon>
        <taxon>Nematoda</taxon>
        <taxon>Chromadorea</taxon>
        <taxon>Rhabditida</taxon>
        <taxon>Rhabditina</taxon>
        <taxon>Rhabditomorpha</taxon>
        <taxon>Rhabditoidea</taxon>
        <taxon>Rhabditidae</taxon>
        <taxon>Peloderinae</taxon>
        <taxon>Caenorhabditis</taxon>
    </lineage>
</organism>
<feature type="domain" description="RRM" evidence="4">
    <location>
        <begin position="84"/>
        <end position="162"/>
    </location>
</feature>
<dbReference type="Gene3D" id="3.30.70.330">
    <property type="match status" value="1"/>
</dbReference>
<name>G0NRH1_CAEBE</name>
<accession>G0NRH1</accession>
<dbReference type="OMA" id="RTYDDRY"/>
<dbReference type="InterPro" id="IPR000504">
    <property type="entry name" value="RRM_dom"/>
</dbReference>
<dbReference type="FunCoup" id="G0NRH1">
    <property type="interactions" value="2086"/>
</dbReference>
<dbReference type="AlphaFoldDB" id="G0NRH1"/>
<evidence type="ECO:0000313" key="6">
    <source>
        <dbReference type="Proteomes" id="UP000008068"/>
    </source>
</evidence>
<feature type="compositionally biased region" description="Basic and acidic residues" evidence="3">
    <location>
        <begin position="174"/>
        <end position="219"/>
    </location>
</feature>
<proteinExistence type="predicted"/>
<protein>
    <submittedName>
        <fullName evidence="5">CBN-RSP-8 protein</fullName>
    </submittedName>
</protein>
<dbReference type="GO" id="GO:0003723">
    <property type="term" value="F:RNA binding"/>
    <property type="evidence" value="ECO:0007669"/>
    <property type="project" value="UniProtKB-UniRule"/>
</dbReference>
<dbReference type="InterPro" id="IPR052462">
    <property type="entry name" value="SLIRP/GR-RBP-like"/>
</dbReference>
<dbReference type="EMBL" id="GL379932">
    <property type="protein sequence ID" value="EGT36193.1"/>
    <property type="molecule type" value="Genomic_DNA"/>
</dbReference>
<gene>
    <name evidence="5" type="primary">Cbn-rsp-8</name>
    <name evidence="5" type="ORF">CAEBREN_16964</name>
</gene>
<feature type="region of interest" description="Disordered" evidence="3">
    <location>
        <begin position="54"/>
        <end position="84"/>
    </location>
</feature>
<feature type="compositionally biased region" description="Gly residues" evidence="3">
    <location>
        <begin position="248"/>
        <end position="260"/>
    </location>
</feature>
<dbReference type="HOGENOM" id="CLU_937644_0_0_1"/>
<reference evidence="6" key="1">
    <citation type="submission" date="2011-07" db="EMBL/GenBank/DDBJ databases">
        <authorList>
            <consortium name="Caenorhabditis brenneri Sequencing and Analysis Consortium"/>
            <person name="Wilson R.K."/>
        </authorList>
    </citation>
    <scope>NUCLEOTIDE SEQUENCE [LARGE SCALE GENOMIC DNA]</scope>
    <source>
        <strain evidence="6">PB2801</strain>
    </source>
</reference>
<dbReference type="Pfam" id="PF00076">
    <property type="entry name" value="RRM_1"/>
    <property type="match status" value="1"/>
</dbReference>
<feature type="region of interest" description="Disordered" evidence="3">
    <location>
        <begin position="161"/>
        <end position="307"/>
    </location>
</feature>
<dbReference type="eggNOG" id="KOG0118">
    <property type="taxonomic scope" value="Eukaryota"/>
</dbReference>
<dbReference type="PANTHER" id="PTHR48027">
    <property type="entry name" value="HETEROGENEOUS NUCLEAR RIBONUCLEOPROTEIN 87F-RELATED"/>
    <property type="match status" value="1"/>
</dbReference>
<feature type="compositionally biased region" description="Basic and acidic residues" evidence="3">
    <location>
        <begin position="265"/>
        <end position="294"/>
    </location>
</feature>
<sequence>MGRSHSQSRSPSRSRGVKFTRPLQISFEISGIPSRSRKVSFEQVVTQLCFSNFSSRSRSPRDRHGGGGRGRSGQHDRENPPPSKCLGVFNLSSYTTEKDLRDVFGEFGEIDKCDLVYDRPSGNSRGFGFIYFNLLEDATAAREKLCNTDLDGHKIRVDYSFTKRGHSPTPGHYMGDRRGGGRSGGDRFNDRGGRGGGDRYGGDRYESDRRGGGGDRYGGDRFGGSSDRYGGDRYGGGRRGSPERRHGGGGGGFRNGGGSNGHSRGAPDRRDQRNGDRDAGGHRPYDPQFRRRVESYGSGGGRRDDRY</sequence>
<dbReference type="OrthoDB" id="439808at2759"/>
<dbReference type="InterPro" id="IPR035979">
    <property type="entry name" value="RBD_domain_sf"/>
</dbReference>
<dbReference type="SUPFAM" id="SSF54928">
    <property type="entry name" value="RNA-binding domain, RBD"/>
    <property type="match status" value="1"/>
</dbReference>
<evidence type="ECO:0000256" key="2">
    <source>
        <dbReference type="PROSITE-ProRule" id="PRU00176"/>
    </source>
</evidence>
<dbReference type="PROSITE" id="PS50102">
    <property type="entry name" value="RRM"/>
    <property type="match status" value="1"/>
</dbReference>
<dbReference type="InParanoid" id="G0NRH1"/>
<evidence type="ECO:0000256" key="3">
    <source>
        <dbReference type="SAM" id="MobiDB-lite"/>
    </source>
</evidence>
<evidence type="ECO:0000313" key="5">
    <source>
        <dbReference type="EMBL" id="EGT36193.1"/>
    </source>
</evidence>
<dbReference type="CDD" id="cd12363">
    <property type="entry name" value="RRM_TRA2"/>
    <property type="match status" value="1"/>
</dbReference>
<dbReference type="InterPro" id="IPR012677">
    <property type="entry name" value="Nucleotide-bd_a/b_plait_sf"/>
</dbReference>
<evidence type="ECO:0000256" key="1">
    <source>
        <dbReference type="ARBA" id="ARBA00022884"/>
    </source>
</evidence>
<keyword evidence="1 2" id="KW-0694">RNA-binding</keyword>
<keyword evidence="6" id="KW-1185">Reference proteome</keyword>
<dbReference type="SMART" id="SM00360">
    <property type="entry name" value="RRM"/>
    <property type="match status" value="1"/>
</dbReference>
<dbReference type="Proteomes" id="UP000008068">
    <property type="component" value="Unassembled WGS sequence"/>
</dbReference>
<dbReference type="STRING" id="135651.G0NRH1"/>